<reference evidence="10 11" key="1">
    <citation type="journal article" date="2017" name="Gigascience">
        <title>Genome sequence of the small brown planthopper, Laodelphax striatellus.</title>
        <authorList>
            <person name="Zhu J."/>
            <person name="Jiang F."/>
            <person name="Wang X."/>
            <person name="Yang P."/>
            <person name="Bao Y."/>
            <person name="Zhao W."/>
            <person name="Wang W."/>
            <person name="Lu H."/>
            <person name="Wang Q."/>
            <person name="Cui N."/>
            <person name="Li J."/>
            <person name="Chen X."/>
            <person name="Luo L."/>
            <person name="Yu J."/>
            <person name="Kang L."/>
            <person name="Cui F."/>
        </authorList>
    </citation>
    <scope>NUCLEOTIDE SEQUENCE [LARGE SCALE GENOMIC DNA]</scope>
    <source>
        <strain evidence="10">Lst14</strain>
    </source>
</reference>
<gene>
    <name evidence="10" type="ORF">LSTR_LSTR002745</name>
</gene>
<evidence type="ECO:0000256" key="1">
    <source>
        <dbReference type="ARBA" id="ARBA00004604"/>
    </source>
</evidence>
<dbReference type="InterPro" id="IPR057776">
    <property type="entry name" value="UTP23_sensor"/>
</dbReference>
<comment type="caution">
    <text evidence="10">The sequence shown here is derived from an EMBL/GenBank/DDBJ whole genome shotgun (WGS) entry which is preliminary data.</text>
</comment>
<accession>A0A482X5V9</accession>
<evidence type="ECO:0000313" key="11">
    <source>
        <dbReference type="Proteomes" id="UP000291343"/>
    </source>
</evidence>
<comment type="subcellular location">
    <subcellularLocation>
        <location evidence="1">Nucleus</location>
        <location evidence="1">Nucleolus</location>
    </subcellularLocation>
</comment>
<keyword evidence="11" id="KW-1185">Reference proteome</keyword>
<dbReference type="PANTHER" id="PTHR12416">
    <property type="entry name" value="RRNA-PROCESSING PROTEIN UTP23 HOMOLOG"/>
    <property type="match status" value="1"/>
</dbReference>
<comment type="similarity">
    <text evidence="6">Belongs to the UTP23/FCF1 family. UTP23 subfamily.</text>
</comment>
<evidence type="ECO:0000256" key="2">
    <source>
        <dbReference type="ARBA" id="ARBA00022517"/>
    </source>
</evidence>
<dbReference type="InterPro" id="IPR006984">
    <property type="entry name" value="Fcf1/UTP23"/>
</dbReference>
<dbReference type="Gene3D" id="3.40.50.1010">
    <property type="entry name" value="5'-nuclease"/>
    <property type="match status" value="1"/>
</dbReference>
<keyword evidence="3" id="KW-0698">rRNA processing</keyword>
<dbReference type="Pfam" id="PF24779">
    <property type="entry name" value="UTP23_sensor"/>
    <property type="match status" value="1"/>
</dbReference>
<dbReference type="GO" id="GO:0032040">
    <property type="term" value="C:small-subunit processome"/>
    <property type="evidence" value="ECO:0007669"/>
    <property type="project" value="InterPro"/>
</dbReference>
<dbReference type="Pfam" id="PF04900">
    <property type="entry name" value="Fcf1"/>
    <property type="match status" value="1"/>
</dbReference>
<dbReference type="InterPro" id="IPR029060">
    <property type="entry name" value="PIN-like_dom_sf"/>
</dbReference>
<dbReference type="InParanoid" id="A0A482X5V9"/>
<name>A0A482X5V9_LAOST</name>
<evidence type="ECO:0000256" key="5">
    <source>
        <dbReference type="ARBA" id="ARBA00037300"/>
    </source>
</evidence>
<protein>
    <recommendedName>
        <fullName evidence="7">rRNA-processing protein UTP23 homolog</fullName>
    </recommendedName>
</protein>
<sequence>MKINRQKKANKYLNFYSNNFGFRKPFQVLIDGTFCYAALQNKVNIQDQLSNYLGAEIKLLTTKCVIIETEKLGKALYGTSLIVKQFSVHQCNHKKAVSGSACFTSMIGENNPNRYIIATQDRELQDVVRGVPGTPVLYLHQKAPTLEEPSRLSLKIAQEKATQRFSVTDIDHENIKKMKEVVFGPQEEKTKKKKKKGGPNPLSCKKKKKASPYQHSTTGNGKRKRHRIRIPKHVKELLQSHSG</sequence>
<dbReference type="FunCoup" id="A0A482X5V9">
    <property type="interactions" value="1587"/>
</dbReference>
<dbReference type="SUPFAM" id="SSF88723">
    <property type="entry name" value="PIN domain-like"/>
    <property type="match status" value="1"/>
</dbReference>
<comment type="function">
    <text evidence="5">Involved in rRNA-processing and ribosome biogenesis.</text>
</comment>
<keyword evidence="4" id="KW-0539">Nucleus</keyword>
<feature type="region of interest" description="Disordered" evidence="8">
    <location>
        <begin position="183"/>
        <end position="229"/>
    </location>
</feature>
<organism evidence="10 11">
    <name type="scientific">Laodelphax striatellus</name>
    <name type="common">Small brown planthopper</name>
    <name type="synonym">Delphax striatella</name>
    <dbReference type="NCBI Taxonomy" id="195883"/>
    <lineage>
        <taxon>Eukaryota</taxon>
        <taxon>Metazoa</taxon>
        <taxon>Ecdysozoa</taxon>
        <taxon>Arthropoda</taxon>
        <taxon>Hexapoda</taxon>
        <taxon>Insecta</taxon>
        <taxon>Pterygota</taxon>
        <taxon>Neoptera</taxon>
        <taxon>Paraneoptera</taxon>
        <taxon>Hemiptera</taxon>
        <taxon>Auchenorrhyncha</taxon>
        <taxon>Fulgoroidea</taxon>
        <taxon>Delphacidae</taxon>
        <taxon>Criomorphinae</taxon>
        <taxon>Laodelphax</taxon>
    </lineage>
</organism>
<dbReference type="Proteomes" id="UP000291343">
    <property type="component" value="Unassembled WGS sequence"/>
</dbReference>
<dbReference type="EMBL" id="QKKF02017260">
    <property type="protein sequence ID" value="RZF41113.1"/>
    <property type="molecule type" value="Genomic_DNA"/>
</dbReference>
<evidence type="ECO:0000313" key="10">
    <source>
        <dbReference type="EMBL" id="RZF41113.1"/>
    </source>
</evidence>
<feature type="domain" description="UTP23 sensor motif region" evidence="9">
    <location>
        <begin position="190"/>
        <end position="209"/>
    </location>
</feature>
<proteinExistence type="inferred from homology"/>
<evidence type="ECO:0000256" key="6">
    <source>
        <dbReference type="ARBA" id="ARBA00038503"/>
    </source>
</evidence>
<dbReference type="SMR" id="A0A482X5V9"/>
<evidence type="ECO:0000256" key="8">
    <source>
        <dbReference type="SAM" id="MobiDB-lite"/>
    </source>
</evidence>
<evidence type="ECO:0000256" key="4">
    <source>
        <dbReference type="ARBA" id="ARBA00023242"/>
    </source>
</evidence>
<evidence type="ECO:0000256" key="7">
    <source>
        <dbReference type="ARBA" id="ARBA00071400"/>
    </source>
</evidence>
<dbReference type="GO" id="GO:0006364">
    <property type="term" value="P:rRNA processing"/>
    <property type="evidence" value="ECO:0007669"/>
    <property type="project" value="UniProtKB-KW"/>
</dbReference>
<dbReference type="FunFam" id="3.40.50.1010:FF:000006">
    <property type="entry name" value="rRNA-processing protein UTP23 homolog"/>
    <property type="match status" value="1"/>
</dbReference>
<dbReference type="STRING" id="195883.A0A482X5V9"/>
<dbReference type="CDD" id="cd09866">
    <property type="entry name" value="PIN_Fcf1-Utp23-H"/>
    <property type="match status" value="1"/>
</dbReference>
<dbReference type="OrthoDB" id="25675at2759"/>
<evidence type="ECO:0000256" key="3">
    <source>
        <dbReference type="ARBA" id="ARBA00022552"/>
    </source>
</evidence>
<dbReference type="AlphaFoldDB" id="A0A482X5V9"/>
<evidence type="ECO:0000259" key="9">
    <source>
        <dbReference type="Pfam" id="PF24779"/>
    </source>
</evidence>
<keyword evidence="2" id="KW-0690">Ribosome biogenesis</keyword>